<sequence>MSDVIAWCAILGAALAVGWKAAQAARTTPVAAPPAPSTAWVEDDPFIGGDGRPWHPLPDGTWAPIEPT</sequence>
<dbReference type="EMBL" id="MT723941">
    <property type="protein sequence ID" value="QNJ58399.1"/>
    <property type="molecule type" value="Genomic_DNA"/>
</dbReference>
<evidence type="ECO:0000256" key="1">
    <source>
        <dbReference type="SAM" id="MobiDB-lite"/>
    </source>
</evidence>
<dbReference type="KEGG" id="vg:63026294"/>
<dbReference type="Proteomes" id="UP000515899">
    <property type="component" value="Segment"/>
</dbReference>
<dbReference type="RefSeq" id="YP_010001787.1">
    <property type="nucleotide sequence ID" value="NC_053236.1"/>
</dbReference>
<name>A0A7G8LMC7_9CAUD</name>
<protein>
    <submittedName>
        <fullName evidence="2">Uncharacterized protein</fullName>
    </submittedName>
</protein>
<gene>
    <name evidence="2" type="primary">78</name>
    <name evidence="2" type="ORF">SEA_YORKONYX_78</name>
</gene>
<evidence type="ECO:0000313" key="2">
    <source>
        <dbReference type="EMBL" id="QNJ58399.1"/>
    </source>
</evidence>
<feature type="region of interest" description="Disordered" evidence="1">
    <location>
        <begin position="29"/>
        <end position="68"/>
    </location>
</feature>
<dbReference type="GeneID" id="63026294"/>
<accession>A0A7G8LMC7</accession>
<evidence type="ECO:0000313" key="3">
    <source>
        <dbReference type="Proteomes" id="UP000515899"/>
    </source>
</evidence>
<organism evidence="2 3">
    <name type="scientific">Gordonia phage YorkOnyx</name>
    <dbReference type="NCBI Taxonomy" id="2762402"/>
    <lineage>
        <taxon>Viruses</taxon>
        <taxon>Duplodnaviria</taxon>
        <taxon>Heunggongvirae</taxon>
        <taxon>Uroviricota</taxon>
        <taxon>Caudoviricetes</taxon>
        <taxon>Stackebrandtviridae</taxon>
        <taxon>Schenleyvirinae</taxon>
        <taxon>Kroosvirus</taxon>
        <taxon>Kroosvirus yorkonyx</taxon>
    </lineage>
</organism>
<keyword evidence="3" id="KW-1185">Reference proteome</keyword>
<reference evidence="2 3" key="1">
    <citation type="submission" date="2020-07" db="EMBL/GenBank/DDBJ databases">
        <authorList>
            <person name="Bortz R.L."/>
            <person name="Albanowski M.L."/>
            <person name="Bains A."/>
            <person name="Bellamkonda B.D."/>
            <person name="Forbes S.A."/>
            <person name="Garner G.K."/>
            <person name="Gay E.L."/>
            <person name="Kasibhatla N.P."/>
            <person name="Pedlow M.R."/>
            <person name="Riley H.L."/>
            <person name="Trexler J."/>
            <person name="Butela K.A."/>
            <person name="Garlena R.A."/>
            <person name="Russell D.A."/>
            <person name="Pope W.H."/>
            <person name="Jacobs-Sera D."/>
            <person name="Hatfull G.F."/>
        </authorList>
    </citation>
    <scope>NUCLEOTIDE SEQUENCE [LARGE SCALE GENOMIC DNA]</scope>
</reference>
<proteinExistence type="predicted"/>